<proteinExistence type="predicted"/>
<dbReference type="EMBL" id="JARKIB010000020">
    <property type="protein sequence ID" value="KAJ7768254.1"/>
    <property type="molecule type" value="Genomic_DNA"/>
</dbReference>
<reference evidence="1" key="1">
    <citation type="submission" date="2023-03" db="EMBL/GenBank/DDBJ databases">
        <title>Massive genome expansion in bonnet fungi (Mycena s.s.) driven by repeated elements and novel gene families across ecological guilds.</title>
        <authorList>
            <consortium name="Lawrence Berkeley National Laboratory"/>
            <person name="Harder C.B."/>
            <person name="Miyauchi S."/>
            <person name="Viragh M."/>
            <person name="Kuo A."/>
            <person name="Thoen E."/>
            <person name="Andreopoulos B."/>
            <person name="Lu D."/>
            <person name="Skrede I."/>
            <person name="Drula E."/>
            <person name="Henrissat B."/>
            <person name="Morin E."/>
            <person name="Kohler A."/>
            <person name="Barry K."/>
            <person name="LaButti K."/>
            <person name="Morin E."/>
            <person name="Salamov A."/>
            <person name="Lipzen A."/>
            <person name="Mereny Z."/>
            <person name="Hegedus B."/>
            <person name="Baldrian P."/>
            <person name="Stursova M."/>
            <person name="Weitz H."/>
            <person name="Taylor A."/>
            <person name="Grigoriev I.V."/>
            <person name="Nagy L.G."/>
            <person name="Martin F."/>
            <person name="Kauserud H."/>
        </authorList>
    </citation>
    <scope>NUCLEOTIDE SEQUENCE</scope>
    <source>
        <strain evidence="1">CBHHK182m</strain>
    </source>
</reference>
<evidence type="ECO:0000313" key="2">
    <source>
        <dbReference type="Proteomes" id="UP001215598"/>
    </source>
</evidence>
<dbReference type="AlphaFoldDB" id="A0AAD7NNK0"/>
<name>A0AAD7NNK0_9AGAR</name>
<evidence type="ECO:0008006" key="3">
    <source>
        <dbReference type="Google" id="ProtNLM"/>
    </source>
</evidence>
<organism evidence="1 2">
    <name type="scientific">Mycena metata</name>
    <dbReference type="NCBI Taxonomy" id="1033252"/>
    <lineage>
        <taxon>Eukaryota</taxon>
        <taxon>Fungi</taxon>
        <taxon>Dikarya</taxon>
        <taxon>Basidiomycota</taxon>
        <taxon>Agaricomycotina</taxon>
        <taxon>Agaricomycetes</taxon>
        <taxon>Agaricomycetidae</taxon>
        <taxon>Agaricales</taxon>
        <taxon>Marasmiineae</taxon>
        <taxon>Mycenaceae</taxon>
        <taxon>Mycena</taxon>
    </lineage>
</organism>
<protein>
    <recommendedName>
        <fullName evidence="3">F-box domain-containing protein</fullName>
    </recommendedName>
</protein>
<dbReference type="Proteomes" id="UP001215598">
    <property type="component" value="Unassembled WGS sequence"/>
</dbReference>
<dbReference type="Gene3D" id="1.20.1280.50">
    <property type="match status" value="1"/>
</dbReference>
<keyword evidence="2" id="KW-1185">Reference proteome</keyword>
<dbReference type="SUPFAM" id="SSF52047">
    <property type="entry name" value="RNI-like"/>
    <property type="match status" value="1"/>
</dbReference>
<accession>A0AAD7NNK0</accession>
<sequence length="397" mass="44701">MSAAVEIPQEVAEQVIDFLHNNPQALKACSLVCRAWVPRCRSYLFETCNLVPKSIRVFSEFLVSPNCTFLHHIRTITASRRRWHPHDHYFDTLAPELRRLAGVHAFETKLNTIGDATTVDSISLLPFTAAFAHVTRLVIVCNFDQPAPLLNVISHFAALQHLCLRRDLVNQGFRVIMAASSNVVPPAGLSSLTFNVDVVDPILTWFRASNNLHHVQSLVLPDGHIDQRSSDAFGQALPLMGNLHHLSISLSAFKHFTPDFSVHVNLRTLIMRDCMWDNAKLISKLVAPRLEHLTIEFYSRYAVVERHARRDWPALDVHLGAANFPRLLKVLFRCKIREHARFLRENFVSLRAANILQVEPDPEDLSAVGFLEALPPPPPPPSLLPLPGPHHHSTLMG</sequence>
<gene>
    <name evidence="1" type="ORF">B0H16DRAFT_311630</name>
</gene>
<comment type="caution">
    <text evidence="1">The sequence shown here is derived from an EMBL/GenBank/DDBJ whole genome shotgun (WGS) entry which is preliminary data.</text>
</comment>
<evidence type="ECO:0000313" key="1">
    <source>
        <dbReference type="EMBL" id="KAJ7768254.1"/>
    </source>
</evidence>